<keyword evidence="4" id="KW-1185">Reference proteome</keyword>
<comment type="caution">
    <text evidence="3">The sequence shown here is derived from an EMBL/GenBank/DDBJ whole genome shotgun (WGS) entry which is preliminary data.</text>
</comment>
<reference evidence="3 4" key="1">
    <citation type="submission" date="2019-11" db="EMBL/GenBank/DDBJ databases">
        <title>Paenibacillus monticola sp. nov., a novel PGPR strain isolated from mountain sample in China.</title>
        <authorList>
            <person name="Zhao Q."/>
            <person name="Li H.-P."/>
            <person name="Zhang J.-L."/>
        </authorList>
    </citation>
    <scope>NUCLEOTIDE SEQUENCE [LARGE SCALE GENOMIC DNA]</scope>
    <source>
        <strain evidence="3 4">LC-T2</strain>
    </source>
</reference>
<dbReference type="Proteomes" id="UP000463051">
    <property type="component" value="Unassembled WGS sequence"/>
</dbReference>
<dbReference type="AlphaFoldDB" id="A0A7X2L140"/>
<accession>A0A7X2L140</accession>
<protein>
    <recommendedName>
        <fullName evidence="5">ApeA N-terminal domain-containing protein</fullName>
    </recommendedName>
</protein>
<feature type="domain" description="Apea-like HEPN" evidence="1">
    <location>
        <begin position="312"/>
        <end position="445"/>
    </location>
</feature>
<evidence type="ECO:0000313" key="3">
    <source>
        <dbReference type="EMBL" id="MRN52748.1"/>
    </source>
</evidence>
<sequence>MEVNFTATGYWTIDDAMTQYHGDLYLNRDAGGIVVYIRIPNQGAPKSYFELPLEISLIKGTTINGAKITLIDCSRISTQSKIGTEDIYGYQAKYMIEGVSFDHKENVVFSKIKLSIPKIIEWGNVSNYIIPDASKVNVLIELKNVNPIEIYTCEEYTLSYYLTYNYPLFNLMKEKIVLEQTPYLTVESDSLHSLDWFIDIVMKMKRIIGIAIGLPLEFDKMIAESPAITWDFADERTRVRPLEVVHALTRNFNKTKINSDESNTKYLFNLNELSEKADFSHWQKASTIIEPVIELYIDDLYNQELSASRHFLNMIQALETYHSRFLCNGTLADFKIRVEAVIAIRPDVYKESDRKFLLEGSHKGIALRSRITDLLLADFKFHFYTSRIKHRDFPKVIADTRNYYTHYNLRQEEKALKGIDLVEAYHLLRSILEYYILKELGFDEDFIYERTRERIKSLIIRNEIREINERQK</sequence>
<feature type="domain" description="ApeA N-terminal" evidence="2">
    <location>
        <begin position="8"/>
        <end position="282"/>
    </location>
</feature>
<dbReference type="RefSeq" id="WP_154117735.1">
    <property type="nucleotide sequence ID" value="NZ_WJXB01000002.1"/>
</dbReference>
<evidence type="ECO:0000259" key="1">
    <source>
        <dbReference type="Pfam" id="PF18739"/>
    </source>
</evidence>
<dbReference type="EMBL" id="WJXB01000002">
    <property type="protein sequence ID" value="MRN52748.1"/>
    <property type="molecule type" value="Genomic_DNA"/>
</dbReference>
<organism evidence="3 4">
    <name type="scientific">Paenibacillus monticola</name>
    <dbReference type="NCBI Taxonomy" id="2666075"/>
    <lineage>
        <taxon>Bacteria</taxon>
        <taxon>Bacillati</taxon>
        <taxon>Bacillota</taxon>
        <taxon>Bacilli</taxon>
        <taxon>Bacillales</taxon>
        <taxon>Paenibacillaceae</taxon>
        <taxon>Paenibacillus</taxon>
    </lineage>
</organism>
<dbReference type="Pfam" id="PF18739">
    <property type="entry name" value="HEPN_Apea"/>
    <property type="match status" value="1"/>
</dbReference>
<dbReference type="Pfam" id="PF18862">
    <property type="entry name" value="ApeA_NTD1"/>
    <property type="match status" value="1"/>
</dbReference>
<dbReference type="InterPro" id="IPR041223">
    <property type="entry name" value="ApeA_NTD"/>
</dbReference>
<proteinExistence type="predicted"/>
<gene>
    <name evidence="3" type="ORF">GJB61_07015</name>
</gene>
<evidence type="ECO:0000259" key="2">
    <source>
        <dbReference type="Pfam" id="PF18862"/>
    </source>
</evidence>
<evidence type="ECO:0008006" key="5">
    <source>
        <dbReference type="Google" id="ProtNLM"/>
    </source>
</evidence>
<name>A0A7X2L140_9BACL</name>
<dbReference type="InterPro" id="IPR041229">
    <property type="entry name" value="HEPN_Apea"/>
</dbReference>
<evidence type="ECO:0000313" key="4">
    <source>
        <dbReference type="Proteomes" id="UP000463051"/>
    </source>
</evidence>